<evidence type="ECO:0000313" key="11">
    <source>
        <dbReference type="Proteomes" id="UP001178507"/>
    </source>
</evidence>
<evidence type="ECO:0000256" key="4">
    <source>
        <dbReference type="ARBA" id="ARBA00022729"/>
    </source>
</evidence>
<feature type="chain" id="PRO_5041308694" evidence="9">
    <location>
        <begin position="18"/>
        <end position="463"/>
    </location>
</feature>
<evidence type="ECO:0000256" key="9">
    <source>
        <dbReference type="SAM" id="SignalP"/>
    </source>
</evidence>
<comment type="caution">
    <text evidence="10">The sequence shown here is derived from an EMBL/GenBank/DDBJ whole genome shotgun (WGS) entry which is preliminary data.</text>
</comment>
<keyword evidence="5 8" id="KW-1133">Transmembrane helix</keyword>
<dbReference type="EMBL" id="CAUJNA010003226">
    <property type="protein sequence ID" value="CAJ1396307.1"/>
    <property type="molecule type" value="Genomic_DNA"/>
</dbReference>
<dbReference type="GO" id="GO:0005637">
    <property type="term" value="C:nuclear inner membrane"/>
    <property type="evidence" value="ECO:0007669"/>
    <property type="project" value="UniProtKB-SubCell"/>
</dbReference>
<evidence type="ECO:0000313" key="10">
    <source>
        <dbReference type="EMBL" id="CAJ1396307.1"/>
    </source>
</evidence>
<dbReference type="Proteomes" id="UP001178507">
    <property type="component" value="Unassembled WGS sequence"/>
</dbReference>
<proteinExistence type="inferred from homology"/>
<evidence type="ECO:0000256" key="6">
    <source>
        <dbReference type="ARBA" id="ARBA00023136"/>
    </source>
</evidence>
<evidence type="ECO:0000256" key="5">
    <source>
        <dbReference type="ARBA" id="ARBA00022989"/>
    </source>
</evidence>
<organism evidence="10 11">
    <name type="scientific">Effrenium voratum</name>
    <dbReference type="NCBI Taxonomy" id="2562239"/>
    <lineage>
        <taxon>Eukaryota</taxon>
        <taxon>Sar</taxon>
        <taxon>Alveolata</taxon>
        <taxon>Dinophyceae</taxon>
        <taxon>Suessiales</taxon>
        <taxon>Symbiodiniaceae</taxon>
        <taxon>Effrenium</taxon>
    </lineage>
</organism>
<feature type="transmembrane region" description="Helical" evidence="8">
    <location>
        <begin position="187"/>
        <end position="211"/>
    </location>
</feature>
<keyword evidence="11" id="KW-1185">Reference proteome</keyword>
<evidence type="ECO:0000256" key="2">
    <source>
        <dbReference type="ARBA" id="ARBA00005748"/>
    </source>
</evidence>
<comment type="similarity">
    <text evidence="2">Belongs to the NEMP family.</text>
</comment>
<evidence type="ECO:0000256" key="1">
    <source>
        <dbReference type="ARBA" id="ARBA00004575"/>
    </source>
</evidence>
<feature type="transmembrane region" description="Helical" evidence="8">
    <location>
        <begin position="160"/>
        <end position="180"/>
    </location>
</feature>
<reference evidence="10" key="1">
    <citation type="submission" date="2023-08" db="EMBL/GenBank/DDBJ databases">
        <authorList>
            <person name="Chen Y."/>
            <person name="Shah S."/>
            <person name="Dougan E. K."/>
            <person name="Thang M."/>
            <person name="Chan C."/>
        </authorList>
    </citation>
    <scope>NUCLEOTIDE SEQUENCE</scope>
</reference>
<keyword evidence="4 9" id="KW-0732">Signal</keyword>
<dbReference type="AlphaFoldDB" id="A0AA36N6R1"/>
<evidence type="ECO:0000256" key="7">
    <source>
        <dbReference type="ARBA" id="ARBA00023242"/>
    </source>
</evidence>
<dbReference type="PANTHER" id="PTHR13598">
    <property type="entry name" value="AT07567P-RELATED"/>
    <property type="match status" value="1"/>
</dbReference>
<keyword evidence="3 8" id="KW-0812">Transmembrane</keyword>
<dbReference type="PANTHER" id="PTHR13598:SF1">
    <property type="entry name" value="AT07567P-RELATED"/>
    <property type="match status" value="1"/>
</dbReference>
<feature type="signal peptide" evidence="9">
    <location>
        <begin position="1"/>
        <end position="17"/>
    </location>
</feature>
<gene>
    <name evidence="10" type="ORF">EVOR1521_LOCUS20562</name>
</gene>
<dbReference type="InterPro" id="IPR019358">
    <property type="entry name" value="NEMP_fam"/>
</dbReference>
<evidence type="ECO:0000256" key="8">
    <source>
        <dbReference type="SAM" id="Phobius"/>
    </source>
</evidence>
<name>A0AA36N6R1_9DINO</name>
<feature type="transmembrane region" description="Helical" evidence="8">
    <location>
        <begin position="274"/>
        <end position="294"/>
    </location>
</feature>
<protein>
    <submittedName>
        <fullName evidence="10">Uncharacterized protein</fullName>
    </submittedName>
</protein>
<evidence type="ECO:0000256" key="3">
    <source>
        <dbReference type="ARBA" id="ARBA00022692"/>
    </source>
</evidence>
<sequence>MAARVLLSLALAGLCRADQVELYGANGEREEVLPISPSLPAGLCSGQRPPLIAWPVMQVVLVLQPRAQDGQVPSSRFGWLGSPHLQVSVKEDRGPRWFCRIHPWLSALLPSLCKDCRKGCSVRARPWSEDQAVLLPPAGGCVSITQLPPKIATLRAKWDWHFDVSVFGYLLGGAVLVFAWRPLRESVAFHAGLGGLGSLLFIGLMVLVWLARSARGTLHGTVPFGRTITTLGAAVLSFVPAARNLLFTWTLRWLPAAHWQAWLELRDPFLGLPIGWLFFLFLVFSCLVLVHLGAKLGVRYFASLPEPEGEVDFLIGSDGRRVDLLPSTPIAQRVLGWAIWSLGVALLLCSTHSDICSLLMTAGILLKDHLGHWLNTWQLWKQAELQPQDLHPLISEDQMKAQAAANTQQALAQLQQYLRENPLTVQSVREDSELRLRRFREDGAHFRQPLVPATEDRASCVLS</sequence>
<keyword evidence="7" id="KW-0539">Nucleus</keyword>
<feature type="transmembrane region" description="Helical" evidence="8">
    <location>
        <begin position="231"/>
        <end position="254"/>
    </location>
</feature>
<accession>A0AA36N6R1</accession>
<comment type="subcellular location">
    <subcellularLocation>
        <location evidence="1">Nucleus inner membrane</location>
        <topology evidence="1">Multi-pass membrane protein</topology>
        <orientation evidence="1">Nucleoplasmic side</orientation>
    </subcellularLocation>
</comment>
<keyword evidence="6 8" id="KW-0472">Membrane</keyword>